<dbReference type="GO" id="GO:0010181">
    <property type="term" value="F:FMN binding"/>
    <property type="evidence" value="ECO:0007669"/>
    <property type="project" value="TreeGrafter"/>
</dbReference>
<dbReference type="InterPro" id="IPR029039">
    <property type="entry name" value="Flavoprotein-like_sf"/>
</dbReference>
<dbReference type="PANTHER" id="PTHR30543">
    <property type="entry name" value="CHROMATE REDUCTASE"/>
    <property type="match status" value="1"/>
</dbReference>
<dbReference type="OrthoDB" id="5767802at2"/>
<dbReference type="PANTHER" id="PTHR30543:SF21">
    <property type="entry name" value="NAD(P)H-DEPENDENT FMN REDUCTASE LOT6"/>
    <property type="match status" value="1"/>
</dbReference>
<comment type="caution">
    <text evidence="4">The sequence shown here is derived from an EMBL/GenBank/DDBJ whole genome shotgun (WGS) entry which is preliminary data.</text>
</comment>
<sequence>MKVLAFAASGSQNSINHQLLQYVASIMTADEVELLRLSDYELPLFTAERELELGQPELAKQLFEKIGHADAVIISFAEYNGSYSAFYKNTFDWLSRIDRGVFQNKAMVLLSASPGPGGAKTVLNSALKSMPHFSADVKASLSIGKFTQVFDAHSQSIVDPEVNAQLLSALAQLSNG</sequence>
<name>A0A420EDR1_9ALTE</name>
<dbReference type="Gene3D" id="3.40.50.360">
    <property type="match status" value="1"/>
</dbReference>
<dbReference type="SUPFAM" id="SSF52218">
    <property type="entry name" value="Flavoproteins"/>
    <property type="match status" value="1"/>
</dbReference>
<dbReference type="Pfam" id="PF03358">
    <property type="entry name" value="FMN_red"/>
    <property type="match status" value="1"/>
</dbReference>
<evidence type="ECO:0000313" key="4">
    <source>
        <dbReference type="EMBL" id="RKF18806.1"/>
    </source>
</evidence>
<comment type="cofactor">
    <cofactor evidence="1">
        <name>FMN</name>
        <dbReference type="ChEBI" id="CHEBI:58210"/>
    </cofactor>
</comment>
<keyword evidence="2" id="KW-0288">FMN</keyword>
<dbReference type="EMBL" id="RAQO01000005">
    <property type="protein sequence ID" value="RKF18806.1"/>
    <property type="molecule type" value="Genomic_DNA"/>
</dbReference>
<accession>A0A420EDR1</accession>
<proteinExistence type="predicted"/>
<dbReference type="AlphaFoldDB" id="A0A420EDR1"/>
<reference evidence="4 5" key="1">
    <citation type="submission" date="2018-09" db="EMBL/GenBank/DDBJ databases">
        <authorList>
            <person name="Wang Z."/>
        </authorList>
    </citation>
    <scope>NUCLEOTIDE SEQUENCE [LARGE SCALE GENOMIC DNA]</scope>
    <source>
        <strain evidence="4 5">ALS 81</strain>
    </source>
</reference>
<evidence type="ECO:0000256" key="2">
    <source>
        <dbReference type="ARBA" id="ARBA00022643"/>
    </source>
</evidence>
<dbReference type="RefSeq" id="WP_120354886.1">
    <property type="nucleotide sequence ID" value="NZ_RAQO01000005.1"/>
</dbReference>
<dbReference type="GO" id="GO:0016491">
    <property type="term" value="F:oxidoreductase activity"/>
    <property type="evidence" value="ECO:0007669"/>
    <property type="project" value="InterPro"/>
</dbReference>
<gene>
    <name evidence="4" type="ORF">DBZ36_10460</name>
</gene>
<evidence type="ECO:0000259" key="3">
    <source>
        <dbReference type="Pfam" id="PF03358"/>
    </source>
</evidence>
<dbReference type="InterPro" id="IPR005025">
    <property type="entry name" value="FMN_Rdtase-like_dom"/>
</dbReference>
<protein>
    <submittedName>
        <fullName evidence="4">NADPH-dependent oxidoreductase</fullName>
    </submittedName>
</protein>
<dbReference type="InterPro" id="IPR050712">
    <property type="entry name" value="NAD(P)H-dep_reductase"/>
</dbReference>
<organism evidence="4 5">
    <name type="scientific">Alginatibacterium sediminis</name>
    <dbReference type="NCBI Taxonomy" id="2164068"/>
    <lineage>
        <taxon>Bacteria</taxon>
        <taxon>Pseudomonadati</taxon>
        <taxon>Pseudomonadota</taxon>
        <taxon>Gammaproteobacteria</taxon>
        <taxon>Alteromonadales</taxon>
        <taxon>Alteromonadaceae</taxon>
        <taxon>Alginatibacterium</taxon>
    </lineage>
</organism>
<evidence type="ECO:0000313" key="5">
    <source>
        <dbReference type="Proteomes" id="UP000286482"/>
    </source>
</evidence>
<dbReference type="Proteomes" id="UP000286482">
    <property type="component" value="Unassembled WGS sequence"/>
</dbReference>
<evidence type="ECO:0000256" key="1">
    <source>
        <dbReference type="ARBA" id="ARBA00001917"/>
    </source>
</evidence>
<dbReference type="GO" id="GO:0005829">
    <property type="term" value="C:cytosol"/>
    <property type="evidence" value="ECO:0007669"/>
    <property type="project" value="TreeGrafter"/>
</dbReference>
<feature type="domain" description="NADPH-dependent FMN reductase-like" evidence="3">
    <location>
        <begin position="1"/>
        <end position="135"/>
    </location>
</feature>
<keyword evidence="2" id="KW-0285">Flavoprotein</keyword>
<keyword evidence="5" id="KW-1185">Reference proteome</keyword>